<protein>
    <submittedName>
        <fullName evidence="7">Sensor histidine kinase YehU</fullName>
        <ecNumber evidence="7">2.7.13.3</ecNumber>
    </submittedName>
</protein>
<dbReference type="RefSeq" id="WP_002601779.1">
    <property type="nucleotide sequence ID" value="NZ_CACRUH010000019.1"/>
</dbReference>
<evidence type="ECO:0000256" key="5">
    <source>
        <dbReference type="SAM" id="Phobius"/>
    </source>
</evidence>
<keyword evidence="5" id="KW-1133">Transmembrane helix</keyword>
<dbReference type="Pfam" id="PF06580">
    <property type="entry name" value="His_kinase"/>
    <property type="match status" value="1"/>
</dbReference>
<evidence type="ECO:0000256" key="3">
    <source>
        <dbReference type="ARBA" id="ARBA00022679"/>
    </source>
</evidence>
<organism evidence="7">
    <name type="scientific">Hungatella hathewayi</name>
    <dbReference type="NCBI Taxonomy" id="154046"/>
    <lineage>
        <taxon>Bacteria</taxon>
        <taxon>Bacillati</taxon>
        <taxon>Bacillota</taxon>
        <taxon>Clostridia</taxon>
        <taxon>Lachnospirales</taxon>
        <taxon>Lachnospiraceae</taxon>
        <taxon>Hungatella</taxon>
    </lineage>
</organism>
<keyword evidence="4 7" id="KW-0418">Kinase</keyword>
<gene>
    <name evidence="7" type="primary">yehU_28</name>
    <name evidence="7" type="ORF">CHLFYP18_06184</name>
</gene>
<dbReference type="InterPro" id="IPR010559">
    <property type="entry name" value="Sig_transdc_His_kin_internal"/>
</dbReference>
<evidence type="ECO:0000256" key="2">
    <source>
        <dbReference type="ARBA" id="ARBA00022553"/>
    </source>
</evidence>
<feature type="domain" description="HAMP" evidence="6">
    <location>
        <begin position="318"/>
        <end position="370"/>
    </location>
</feature>
<dbReference type="EMBL" id="CACRUH010000019">
    <property type="protein sequence ID" value="VYU03412.1"/>
    <property type="molecule type" value="Genomic_DNA"/>
</dbReference>
<dbReference type="InterPro" id="IPR003660">
    <property type="entry name" value="HAMP_dom"/>
</dbReference>
<dbReference type="SUPFAM" id="SSF55874">
    <property type="entry name" value="ATPase domain of HSP90 chaperone/DNA topoisomerase II/histidine kinase"/>
    <property type="match status" value="1"/>
</dbReference>
<dbReference type="InterPro" id="IPR050640">
    <property type="entry name" value="Bact_2-comp_sensor_kinase"/>
</dbReference>
<proteinExistence type="predicted"/>
<dbReference type="EC" id="2.7.13.3" evidence="7"/>
<evidence type="ECO:0000313" key="7">
    <source>
        <dbReference type="EMBL" id="VYU03412.1"/>
    </source>
</evidence>
<keyword evidence="5" id="KW-0812">Transmembrane</keyword>
<reference evidence="7" key="1">
    <citation type="submission" date="2019-11" db="EMBL/GenBank/DDBJ databases">
        <authorList>
            <person name="Feng L."/>
        </authorList>
    </citation>
    <scope>NUCLEOTIDE SEQUENCE</scope>
    <source>
        <strain evidence="7">ChathewayiLFYP18</strain>
    </source>
</reference>
<evidence type="ECO:0000259" key="6">
    <source>
        <dbReference type="PROSITE" id="PS50885"/>
    </source>
</evidence>
<dbReference type="InterPro" id="IPR036890">
    <property type="entry name" value="HATPase_C_sf"/>
</dbReference>
<evidence type="ECO:0000256" key="1">
    <source>
        <dbReference type="ARBA" id="ARBA00004370"/>
    </source>
</evidence>
<dbReference type="InterPro" id="IPR003594">
    <property type="entry name" value="HATPase_dom"/>
</dbReference>
<dbReference type="PANTHER" id="PTHR34220:SF7">
    <property type="entry name" value="SENSOR HISTIDINE KINASE YPDA"/>
    <property type="match status" value="1"/>
</dbReference>
<feature type="transmembrane region" description="Helical" evidence="5">
    <location>
        <begin position="297"/>
        <end position="317"/>
    </location>
</feature>
<dbReference type="Gene3D" id="3.30.565.10">
    <property type="entry name" value="Histidine kinase-like ATPase, C-terminal domain"/>
    <property type="match status" value="1"/>
</dbReference>
<dbReference type="PROSITE" id="PS50885">
    <property type="entry name" value="HAMP"/>
    <property type="match status" value="1"/>
</dbReference>
<keyword evidence="5" id="KW-0472">Membrane</keyword>
<keyword evidence="2" id="KW-0597">Phosphoprotein</keyword>
<sequence length="582" mass="66935">MKNASLKTKYVVVFLGAAMVSYALIFFFIYARTMRYEMSNLQHFLDNSMEQAKTFVESETKMVTYASDTLYYNRDVYLVLDGCVNETDRDPGQEYRYWSDISKFMQSLETGNICNVCIYAPDNYTYKDTSRNFSSLDRLDPALMEQMEGKGERAVWSAPYDFIMPLTGETKRVISLTRRVVQQDDYSKTFCVEQVSLPVDSVSEILEKADSTERGCVYIANQDHELIGSSKAAMAESMEPDFFLLENGGGANGWREVKKDKEIYMMNQMELENTGWSMAAVVPLKELRAKSRRVCDGMIWGLLPIMGVATCIIYFFAGSFSDRIKRLSYQMSHWRDQDVVQEVSTDPADEVGRLGREYKEMRREIDELMQQKYESGIAIKDAELKALQAQINPHFLYNTLDLINWEAMERDAPEIGELVQMLARYYKSVLRKGFDTVSLHHEIEHIVTYVKIQNFRFDGRIHLKVEIPEELMSKKMLKLTLQPIIENSVSHGISAEDEGEETITVRAREEGGDLIIEVQDDGKGMTKEQLETILKVDENNSHYAVFNIHDRIRLKYGEGYGLRYESAVGQGTMVTIRIKTQP</sequence>
<keyword evidence="3 7" id="KW-0808">Transferase</keyword>
<dbReference type="PANTHER" id="PTHR34220">
    <property type="entry name" value="SENSOR HISTIDINE KINASE YPDA"/>
    <property type="match status" value="1"/>
</dbReference>
<dbReference type="GO" id="GO:0000155">
    <property type="term" value="F:phosphorelay sensor kinase activity"/>
    <property type="evidence" value="ECO:0007669"/>
    <property type="project" value="InterPro"/>
</dbReference>
<name>A0A6N3BHH1_9FIRM</name>
<feature type="transmembrane region" description="Helical" evidence="5">
    <location>
        <begin position="12"/>
        <end position="31"/>
    </location>
</feature>
<dbReference type="GO" id="GO:0016020">
    <property type="term" value="C:membrane"/>
    <property type="evidence" value="ECO:0007669"/>
    <property type="project" value="UniProtKB-SubCell"/>
</dbReference>
<dbReference type="Pfam" id="PF02518">
    <property type="entry name" value="HATPase_c"/>
    <property type="match status" value="1"/>
</dbReference>
<comment type="subcellular location">
    <subcellularLocation>
        <location evidence="1">Membrane</location>
    </subcellularLocation>
</comment>
<dbReference type="Gene3D" id="6.10.340.10">
    <property type="match status" value="1"/>
</dbReference>
<evidence type="ECO:0000256" key="4">
    <source>
        <dbReference type="ARBA" id="ARBA00022777"/>
    </source>
</evidence>
<accession>A0A6N3BHH1</accession>
<dbReference type="Gene3D" id="3.30.450.20">
    <property type="entry name" value="PAS domain"/>
    <property type="match status" value="2"/>
</dbReference>
<dbReference type="AlphaFoldDB" id="A0A6N3BHH1"/>